<reference evidence="1 2" key="1">
    <citation type="journal article" date="2016" name="Nat. Commun.">
        <title>Thousands of microbial genomes shed light on interconnected biogeochemical processes in an aquifer system.</title>
        <authorList>
            <person name="Anantharaman K."/>
            <person name="Brown C.T."/>
            <person name="Hug L.A."/>
            <person name="Sharon I."/>
            <person name="Castelle C.J."/>
            <person name="Probst A.J."/>
            <person name="Thomas B.C."/>
            <person name="Singh A."/>
            <person name="Wilkins M.J."/>
            <person name="Karaoz U."/>
            <person name="Brodie E.L."/>
            <person name="Williams K.H."/>
            <person name="Hubbard S.S."/>
            <person name="Banfield J.F."/>
        </authorList>
    </citation>
    <scope>NUCLEOTIDE SEQUENCE [LARGE SCALE GENOMIC DNA]</scope>
</reference>
<sequence>MTIRHASRRFSYKTADNVLTFASDAKEAFTERGQHARKVILSALGSNLLLKDKIVSIDTDSALLPMILVSNSGSDNLDTFEPPKHGPMKGKSAAFGDANPNWLRALHAFRTAIWQIPGNISPFKIVNYW</sequence>
<evidence type="ECO:0000313" key="2">
    <source>
        <dbReference type="Proteomes" id="UP000177328"/>
    </source>
</evidence>
<comment type="caution">
    <text evidence="1">The sequence shown here is derived from an EMBL/GenBank/DDBJ whole genome shotgun (WGS) entry which is preliminary data.</text>
</comment>
<proteinExistence type="predicted"/>
<dbReference type="AlphaFoldDB" id="A0A1F5KIW4"/>
<gene>
    <name evidence="1" type="ORF">A3D25_05145</name>
</gene>
<name>A0A1F5KIW4_9BACT</name>
<dbReference type="Proteomes" id="UP000177328">
    <property type="component" value="Unassembled WGS sequence"/>
</dbReference>
<dbReference type="EMBL" id="MFDD01000005">
    <property type="protein sequence ID" value="OGE40760.1"/>
    <property type="molecule type" value="Genomic_DNA"/>
</dbReference>
<organism evidence="1 2">
    <name type="scientific">Candidatus Daviesbacteria bacterium RIFCSPHIGHO2_02_FULL_43_12</name>
    <dbReference type="NCBI Taxonomy" id="1797776"/>
    <lineage>
        <taxon>Bacteria</taxon>
        <taxon>Candidatus Daviesiibacteriota</taxon>
    </lineage>
</organism>
<accession>A0A1F5KIW4</accession>
<protein>
    <submittedName>
        <fullName evidence="1">Uncharacterized protein</fullName>
    </submittedName>
</protein>
<evidence type="ECO:0000313" key="1">
    <source>
        <dbReference type="EMBL" id="OGE40760.1"/>
    </source>
</evidence>